<dbReference type="EMBL" id="CACSIP010000075">
    <property type="protein sequence ID" value="CAA0137516.1"/>
    <property type="molecule type" value="Genomic_DNA"/>
</dbReference>
<keyword evidence="3" id="KW-1185">Reference proteome</keyword>
<dbReference type="PANTHER" id="PTHR46438:SF11">
    <property type="entry name" value="LIPASE-RELATED"/>
    <property type="match status" value="1"/>
</dbReference>
<keyword evidence="2" id="KW-0378">Hydrolase</keyword>
<reference evidence="2 3" key="1">
    <citation type="submission" date="2019-11" db="EMBL/GenBank/DDBJ databases">
        <authorList>
            <person name="Holert J."/>
        </authorList>
    </citation>
    <scope>NUCLEOTIDE SEQUENCE [LARGE SCALE GENOMIC DNA]</scope>
    <source>
        <strain evidence="2">BC8_1</strain>
    </source>
</reference>
<gene>
    <name evidence="2" type="primary">dhaA_2</name>
    <name evidence="2" type="ORF">AELLOGFF_02269</name>
</gene>
<dbReference type="Gene3D" id="3.40.50.1820">
    <property type="entry name" value="alpha/beta hydrolase"/>
    <property type="match status" value="1"/>
</dbReference>
<name>A0A5S9RBE6_MYCVN</name>
<evidence type="ECO:0000259" key="1">
    <source>
        <dbReference type="Pfam" id="PF12697"/>
    </source>
</evidence>
<proteinExistence type="predicted"/>
<dbReference type="Proteomes" id="UP000430146">
    <property type="component" value="Unassembled WGS sequence"/>
</dbReference>
<dbReference type="SUPFAM" id="SSF53474">
    <property type="entry name" value="alpha/beta-Hydrolases"/>
    <property type="match status" value="1"/>
</dbReference>
<dbReference type="InterPro" id="IPR000073">
    <property type="entry name" value="AB_hydrolase_1"/>
</dbReference>
<dbReference type="EC" id="3.8.1.5" evidence="2"/>
<evidence type="ECO:0000313" key="2">
    <source>
        <dbReference type="EMBL" id="CAA0137516.1"/>
    </source>
</evidence>
<dbReference type="PANTHER" id="PTHR46438">
    <property type="entry name" value="ALPHA/BETA-HYDROLASES SUPERFAMILY PROTEIN"/>
    <property type="match status" value="1"/>
</dbReference>
<sequence>MTRSVAVDGVDIRYADDGDGTPVVFVHGAYVTGSLWGETVGHLSVDHRCITPTWPFGAHAQPVGSSADLGVVAAGQRIARFIELLNLREVTLVANDTGGGVLLSALGASTLDLSRIAKIVLTNCDSYEHFPPQAFAPLVRVCRASELAGRLLLRILTTRRGITRFVDAVTLRGIDPHAYAEIFGGFLASASVRRDAVRFTTGLDRRYTLAAAQAIKNCSVPVLVLWGADDPMFPVSHAERLASAFPRASLQILHGSRTYVMVDRPEATADAIRTFTRVRSKPDRLG</sequence>
<dbReference type="OrthoDB" id="3400345at2"/>
<dbReference type="GO" id="GO:0018786">
    <property type="term" value="F:haloalkane dehalogenase activity"/>
    <property type="evidence" value="ECO:0007669"/>
    <property type="project" value="UniProtKB-EC"/>
</dbReference>
<protein>
    <submittedName>
        <fullName evidence="2">Haloalkane dehalogenase</fullName>
        <ecNumber evidence="2">3.8.1.5</ecNumber>
    </submittedName>
</protein>
<evidence type="ECO:0000313" key="3">
    <source>
        <dbReference type="Proteomes" id="UP000430146"/>
    </source>
</evidence>
<dbReference type="RefSeq" id="WP_159235354.1">
    <property type="nucleotide sequence ID" value="NZ_CACSIP010000075.1"/>
</dbReference>
<dbReference type="InterPro" id="IPR029058">
    <property type="entry name" value="AB_hydrolase_fold"/>
</dbReference>
<dbReference type="AlphaFoldDB" id="A0A5S9RBE6"/>
<feature type="domain" description="AB hydrolase-1" evidence="1">
    <location>
        <begin position="23"/>
        <end position="271"/>
    </location>
</feature>
<dbReference type="Pfam" id="PF12697">
    <property type="entry name" value="Abhydrolase_6"/>
    <property type="match status" value="1"/>
</dbReference>
<accession>A0A5S9RBE6</accession>
<organism evidence="2 3">
    <name type="scientific">Mycolicibacterium vanbaalenii</name>
    <name type="common">Mycobacterium vanbaalenii</name>
    <dbReference type="NCBI Taxonomy" id="110539"/>
    <lineage>
        <taxon>Bacteria</taxon>
        <taxon>Bacillati</taxon>
        <taxon>Actinomycetota</taxon>
        <taxon>Actinomycetes</taxon>
        <taxon>Mycobacteriales</taxon>
        <taxon>Mycobacteriaceae</taxon>
        <taxon>Mycolicibacterium</taxon>
    </lineage>
</organism>